<evidence type="ECO:0000313" key="10">
    <source>
        <dbReference type="Proteomes" id="UP000663760"/>
    </source>
</evidence>
<dbReference type="Pfam" id="PF25598">
    <property type="entry name" value="ARM_PUB"/>
    <property type="match status" value="1"/>
</dbReference>
<evidence type="ECO:0000313" key="9">
    <source>
        <dbReference type="EMBL" id="CAA7390822.1"/>
    </source>
</evidence>
<evidence type="ECO:0000256" key="2">
    <source>
        <dbReference type="ARBA" id="ARBA00004906"/>
    </source>
</evidence>
<dbReference type="AlphaFoldDB" id="A0A7I8K312"/>
<dbReference type="GO" id="GO:0061630">
    <property type="term" value="F:ubiquitin protein ligase activity"/>
    <property type="evidence" value="ECO:0007669"/>
    <property type="project" value="UniProtKB-EC"/>
</dbReference>
<dbReference type="InterPro" id="IPR016024">
    <property type="entry name" value="ARM-type_fold"/>
</dbReference>
<dbReference type="InterPro" id="IPR003613">
    <property type="entry name" value="Ubox_domain"/>
</dbReference>
<evidence type="ECO:0000256" key="6">
    <source>
        <dbReference type="ARBA" id="ARBA00022786"/>
    </source>
</evidence>
<dbReference type="CDD" id="cd21037">
    <property type="entry name" value="MLKL_NTD"/>
    <property type="match status" value="1"/>
</dbReference>
<feature type="repeat" description="ARM" evidence="7">
    <location>
        <begin position="385"/>
        <end position="427"/>
    </location>
</feature>
<keyword evidence="5" id="KW-0677">Repeat</keyword>
<dbReference type="SMART" id="SM00185">
    <property type="entry name" value="ARM"/>
    <property type="match status" value="5"/>
</dbReference>
<dbReference type="EC" id="2.3.2.27" evidence="3"/>
<dbReference type="InterPro" id="IPR013083">
    <property type="entry name" value="Znf_RING/FYVE/PHD"/>
</dbReference>
<dbReference type="PANTHER" id="PTHR23315">
    <property type="entry name" value="U BOX DOMAIN-CONTAINING"/>
    <property type="match status" value="1"/>
</dbReference>
<keyword evidence="6" id="KW-0833">Ubl conjugation pathway</keyword>
<evidence type="ECO:0000259" key="8">
    <source>
        <dbReference type="PROSITE" id="PS51698"/>
    </source>
</evidence>
<dbReference type="OrthoDB" id="7537227at2759"/>
<dbReference type="SMART" id="SM00504">
    <property type="entry name" value="Ubox"/>
    <property type="match status" value="1"/>
</dbReference>
<evidence type="ECO:0000256" key="7">
    <source>
        <dbReference type="PROSITE-ProRule" id="PRU00259"/>
    </source>
</evidence>
<evidence type="ECO:0000256" key="5">
    <source>
        <dbReference type="ARBA" id="ARBA00022737"/>
    </source>
</evidence>
<protein>
    <recommendedName>
        <fullName evidence="3">RING-type E3 ubiquitin transferase</fullName>
        <ecNumber evidence="3">2.3.2.27</ecNumber>
    </recommendedName>
</protein>
<dbReference type="EMBL" id="LR746265">
    <property type="protein sequence ID" value="CAA7390822.1"/>
    <property type="molecule type" value="Genomic_DNA"/>
</dbReference>
<dbReference type="PANTHER" id="PTHR23315:SF111">
    <property type="entry name" value="U-BOX DOMAIN-CONTAINING PROTEIN 14"/>
    <property type="match status" value="1"/>
</dbReference>
<feature type="repeat" description="ARM" evidence="7">
    <location>
        <begin position="468"/>
        <end position="510"/>
    </location>
</feature>
<dbReference type="InterPro" id="IPR059179">
    <property type="entry name" value="MLKL-like_MCAfunc"/>
</dbReference>
<name>A0A7I8K312_SPIIN</name>
<feature type="domain" description="U-box" evidence="8">
    <location>
        <begin position="254"/>
        <end position="328"/>
    </location>
</feature>
<dbReference type="FunFam" id="3.30.40.10:FF:000442">
    <property type="entry name" value="RING-type E3 ubiquitin transferase"/>
    <property type="match status" value="1"/>
</dbReference>
<dbReference type="SUPFAM" id="SSF48371">
    <property type="entry name" value="ARM repeat"/>
    <property type="match status" value="1"/>
</dbReference>
<evidence type="ECO:0000256" key="1">
    <source>
        <dbReference type="ARBA" id="ARBA00000900"/>
    </source>
</evidence>
<comment type="catalytic activity">
    <reaction evidence="1">
        <text>S-ubiquitinyl-[E2 ubiquitin-conjugating enzyme]-L-cysteine + [acceptor protein]-L-lysine = [E2 ubiquitin-conjugating enzyme]-L-cysteine + N(6)-ubiquitinyl-[acceptor protein]-L-lysine.</text>
        <dbReference type="EC" id="2.3.2.27"/>
    </reaction>
</comment>
<evidence type="ECO:0000256" key="4">
    <source>
        <dbReference type="ARBA" id="ARBA00022679"/>
    </source>
</evidence>
<proteinExistence type="predicted"/>
<gene>
    <name evidence="9" type="ORF">SI8410_02002246</name>
</gene>
<dbReference type="InterPro" id="IPR000225">
    <property type="entry name" value="Armadillo"/>
</dbReference>
<evidence type="ECO:0000256" key="3">
    <source>
        <dbReference type="ARBA" id="ARBA00012483"/>
    </source>
</evidence>
<keyword evidence="10" id="KW-1185">Reference proteome</keyword>
<dbReference type="Proteomes" id="UP000663760">
    <property type="component" value="Chromosome 2"/>
</dbReference>
<dbReference type="Pfam" id="PF04564">
    <property type="entry name" value="U-box"/>
    <property type="match status" value="1"/>
</dbReference>
<dbReference type="GO" id="GO:0016567">
    <property type="term" value="P:protein ubiquitination"/>
    <property type="evidence" value="ECO:0007669"/>
    <property type="project" value="UniProtKB-UniPathway"/>
</dbReference>
<dbReference type="Gene3D" id="3.30.40.10">
    <property type="entry name" value="Zinc/RING finger domain, C3HC4 (zinc finger)"/>
    <property type="match status" value="1"/>
</dbReference>
<organism evidence="9 10">
    <name type="scientific">Spirodela intermedia</name>
    <name type="common">Intermediate duckweed</name>
    <dbReference type="NCBI Taxonomy" id="51605"/>
    <lineage>
        <taxon>Eukaryota</taxon>
        <taxon>Viridiplantae</taxon>
        <taxon>Streptophyta</taxon>
        <taxon>Embryophyta</taxon>
        <taxon>Tracheophyta</taxon>
        <taxon>Spermatophyta</taxon>
        <taxon>Magnoliopsida</taxon>
        <taxon>Liliopsida</taxon>
        <taxon>Araceae</taxon>
        <taxon>Lemnoideae</taxon>
        <taxon>Spirodela</taxon>
    </lineage>
</organism>
<keyword evidence="4" id="KW-0808">Transferase</keyword>
<dbReference type="CDD" id="cd16664">
    <property type="entry name" value="RING-Ubox_PUB"/>
    <property type="match status" value="1"/>
</dbReference>
<dbReference type="FunFam" id="1.25.10.10:FF:000082">
    <property type="entry name" value="RING-type E3 ubiquitin transferase"/>
    <property type="match status" value="1"/>
</dbReference>
<reference evidence="9" key="1">
    <citation type="submission" date="2020-02" db="EMBL/GenBank/DDBJ databases">
        <authorList>
            <person name="Scholz U."/>
            <person name="Mascher M."/>
            <person name="Fiebig A."/>
        </authorList>
    </citation>
    <scope>NUCLEOTIDE SEQUENCE</scope>
</reference>
<dbReference type="InterPro" id="IPR045210">
    <property type="entry name" value="RING-Ubox_PUB"/>
</dbReference>
<accession>A0A7I8K312</accession>
<dbReference type="SUPFAM" id="SSF57850">
    <property type="entry name" value="RING/U-box"/>
    <property type="match status" value="1"/>
</dbReference>
<comment type="pathway">
    <text evidence="2">Protein modification; protein ubiquitination.</text>
</comment>
<dbReference type="UniPathway" id="UPA00143"/>
<sequence>MPAGSGAEPIGGNGGSGAVVVKRTAKAVEDISDLPEFRGPLRLPCGNLVRRLKLLGPLFDELMDGGPPCSAGALEPLATAVESTRELLRSINKGSKLHQALKREEFSKKILDVTERLEESFGEISFCDGLDISEEVQEQLELVRAQLRRAKGRPNSPDEQLSMDLSWALAEKSRDPSILKRISEKLQLTTMTDLKKENIALHEMVIESAGEPVDCLEEMSALLKQLNDWISSSSLGGSAAPEGRGHPSGHRFPVVPDDFWCPISREIMREPVTVSTGQTYERSNIQKWLDAGHKTCPRTQQHLSHTSLTPNYLLKSLISQWCLSNDLPSPRNQGGARSDPAGVAALVEKIRDGNQAEQQRAAAGEIRLLAKRNAGDRSRIAAEHGAIPSLVDLLQSPDPRTQEHAVTALLNLSIDERNKPAIVAAGAIPEIAAVLKQGRSAEAKENAAAALFSLSGLDGTKAQIGAAGAMPALVELVRRGTPRGRRDAAAAVFNLSLYQPNKVRAVRAGIVPVLRNLLEDPREEMVDEALAILAVLAGHQEGRMEIEKSNPVPILLELARTSSNRNKEHAAAVLLALCSGSALQLKAAAESGAEESLKGLCESGTSRAKRKAKGLLELLKRS</sequence>
<dbReference type="Gene3D" id="1.25.10.10">
    <property type="entry name" value="Leucine-rich Repeat Variant"/>
    <property type="match status" value="3"/>
</dbReference>
<dbReference type="Pfam" id="PF25368">
    <property type="entry name" value="PUB10_N"/>
    <property type="match status" value="1"/>
</dbReference>
<dbReference type="InterPro" id="IPR057623">
    <property type="entry name" value="PUB12-19-like_N"/>
</dbReference>
<dbReference type="InterPro" id="IPR011989">
    <property type="entry name" value="ARM-like"/>
</dbReference>
<dbReference type="InterPro" id="IPR058678">
    <property type="entry name" value="ARM_PUB"/>
</dbReference>
<dbReference type="PROSITE" id="PS51698">
    <property type="entry name" value="U_BOX"/>
    <property type="match status" value="1"/>
</dbReference>
<dbReference type="PROSITE" id="PS50176">
    <property type="entry name" value="ARM_REPEAT"/>
    <property type="match status" value="2"/>
</dbReference>